<gene>
    <name evidence="3" type="primary">LOC114252677</name>
</gene>
<dbReference type="GO" id="GO:0005634">
    <property type="term" value="C:nucleus"/>
    <property type="evidence" value="ECO:0007669"/>
    <property type="project" value="TreeGrafter"/>
</dbReference>
<dbReference type="InterPro" id="IPR055304">
    <property type="entry name" value="CHCHD2/10-like"/>
</dbReference>
<dbReference type="KEGG" id="bman:114252677"/>
<dbReference type="AlphaFoldDB" id="A0A6J2KQ14"/>
<evidence type="ECO:0000313" key="3">
    <source>
        <dbReference type="RefSeq" id="XP_028043057.1"/>
    </source>
</evidence>
<feature type="region of interest" description="Disordered" evidence="1">
    <location>
        <begin position="1"/>
        <end position="29"/>
    </location>
</feature>
<dbReference type="PANTHER" id="PTHR13523">
    <property type="entry name" value="COILED-COIL-HELIX-COILED-COIL-HELIX DOMAIN CONTAINING 2/NUR77"/>
    <property type="match status" value="1"/>
</dbReference>
<proteinExistence type="predicted"/>
<organism evidence="2 3">
    <name type="scientific">Bombyx mandarina</name>
    <name type="common">Wild silk moth</name>
    <name type="synonym">Wild silkworm</name>
    <dbReference type="NCBI Taxonomy" id="7092"/>
    <lineage>
        <taxon>Eukaryota</taxon>
        <taxon>Metazoa</taxon>
        <taxon>Ecdysozoa</taxon>
        <taxon>Arthropoda</taxon>
        <taxon>Hexapoda</taxon>
        <taxon>Insecta</taxon>
        <taxon>Pterygota</taxon>
        <taxon>Neoptera</taxon>
        <taxon>Endopterygota</taxon>
        <taxon>Lepidoptera</taxon>
        <taxon>Glossata</taxon>
        <taxon>Ditrysia</taxon>
        <taxon>Bombycoidea</taxon>
        <taxon>Bombycidae</taxon>
        <taxon>Bombycinae</taxon>
        <taxon>Bombyx</taxon>
    </lineage>
</organism>
<dbReference type="Proteomes" id="UP000504629">
    <property type="component" value="Unplaced"/>
</dbReference>
<dbReference type="PANTHER" id="PTHR13523:SF2">
    <property type="entry name" value="COILED-COIL-HELIX-COILED-COIL-HELIX DOMAIN CONTAINING 2, ISOFORM A-RELATED"/>
    <property type="match status" value="1"/>
</dbReference>
<dbReference type="PROSITE" id="PS51808">
    <property type="entry name" value="CHCH"/>
    <property type="match status" value="1"/>
</dbReference>
<dbReference type="OrthoDB" id="1106148at2759"/>
<dbReference type="RefSeq" id="XP_028043057.1">
    <property type="nucleotide sequence ID" value="XM_028187256.1"/>
</dbReference>
<evidence type="ECO:0000256" key="1">
    <source>
        <dbReference type="SAM" id="MobiDB-lite"/>
    </source>
</evidence>
<feature type="compositionally biased region" description="Basic residues" evidence="1">
    <location>
        <begin position="1"/>
        <end position="12"/>
    </location>
</feature>
<accession>A0A6J2KQ14</accession>
<evidence type="ECO:0000313" key="2">
    <source>
        <dbReference type="Proteomes" id="UP000504629"/>
    </source>
</evidence>
<reference evidence="3" key="1">
    <citation type="submission" date="2025-08" db="UniProtKB">
        <authorList>
            <consortium name="RefSeq"/>
        </authorList>
    </citation>
    <scope>IDENTIFICATION</scope>
    <source>
        <tissue evidence="3">Silk gland</tissue>
    </source>
</reference>
<dbReference type="GO" id="GO:0007005">
    <property type="term" value="P:mitochondrion organization"/>
    <property type="evidence" value="ECO:0007669"/>
    <property type="project" value="InterPro"/>
</dbReference>
<dbReference type="GeneID" id="114252677"/>
<keyword evidence="2" id="KW-1185">Reference proteome</keyword>
<name>A0A6J2KQ14_BOMMA</name>
<sequence>MSSRRGGSKTRYSRSNQHAPARPPPMVVTPTPQRSLFRDAAAVAGGVTVGTAAGHVAGEAITGLFSGRRREEVTQALPRDYQLGSEPNGPCAYEISQFLQCASSRDNLQECEAFNEALRECKRRNSKTIT</sequence>
<protein>
    <submittedName>
        <fullName evidence="3">Coiled-coil-helix-coiled-coil-helix domain-containing protein 10, mitochondrial-like</fullName>
    </submittedName>
</protein>
<dbReference type="GO" id="GO:0005739">
    <property type="term" value="C:mitochondrion"/>
    <property type="evidence" value="ECO:0007669"/>
    <property type="project" value="TreeGrafter"/>
</dbReference>